<reference evidence="11 12" key="1">
    <citation type="journal article" date="2019" name="BMC Genomics">
        <title>Chromosome level assembly and comparative genome analysis confirm lager-brewing yeasts originated from a single hybridization.</title>
        <authorList>
            <person name="Salazar A.N."/>
            <person name="Gorter de Vries A.R."/>
            <person name="van den Broek M."/>
            <person name="Brouwers N."/>
            <person name="de la Torre Cortes P."/>
            <person name="Kuijpers N.G.A."/>
            <person name="Daran J.G."/>
            <person name="Abeel T."/>
        </authorList>
    </citation>
    <scope>NUCLEOTIDE SEQUENCE [LARGE SCALE GENOMIC DNA]</scope>
    <source>
        <strain evidence="11 12">CBS 1483</strain>
    </source>
</reference>
<sequence length="165" mass="18892">MKVKINEVYSVFAWSWHIPSTSDEDAANNDPNGNDEDEDVCGICRASYNGTCPSCKFPGDQCPLVIGLCHHNFHDHCIYRWLDTPTSKGLCPMCRQTFQLQKGLAINDAHVQKFVEIVSRRREEMIEEGVAEEFVDFDEPIRQNTDNPIGRQQVDTILDEDFLLR</sequence>
<dbReference type="Gene3D" id="3.30.40.10">
    <property type="entry name" value="Zinc/RING finger domain, C3HC4 (zinc finger)"/>
    <property type="match status" value="1"/>
</dbReference>
<accession>A0A6C1DPM1</accession>
<feature type="domain" description="RING-type" evidence="10">
    <location>
        <begin position="52"/>
        <end position="95"/>
    </location>
</feature>
<dbReference type="AlphaFoldDB" id="A0A6C1DPM1"/>
<evidence type="ECO:0000256" key="1">
    <source>
        <dbReference type="ARBA" id="ARBA00013928"/>
    </source>
</evidence>
<dbReference type="GO" id="GO:0031145">
    <property type="term" value="P:anaphase-promoting complex-dependent catabolic process"/>
    <property type="evidence" value="ECO:0007669"/>
    <property type="project" value="InterPro"/>
</dbReference>
<dbReference type="InterPro" id="IPR013083">
    <property type="entry name" value="Znf_RING/FYVE/PHD"/>
</dbReference>
<dbReference type="Proteomes" id="UP000501346">
    <property type="component" value="Chromosome ScIV"/>
</dbReference>
<dbReference type="CDD" id="cd16456">
    <property type="entry name" value="RING-H2_APC11"/>
    <property type="match status" value="1"/>
</dbReference>
<dbReference type="EMBL" id="CP048985">
    <property type="protein sequence ID" value="QID78523.1"/>
    <property type="molecule type" value="Genomic_DNA"/>
</dbReference>
<dbReference type="PANTHER" id="PTHR11210">
    <property type="entry name" value="RING BOX"/>
    <property type="match status" value="1"/>
</dbReference>
<keyword evidence="8" id="KW-0131">Cell cycle</keyword>
<keyword evidence="4 9" id="KW-0863">Zinc-finger</keyword>
<evidence type="ECO:0000256" key="5">
    <source>
        <dbReference type="ARBA" id="ARBA00022776"/>
    </source>
</evidence>
<keyword evidence="11" id="KW-0436">Ligase</keyword>
<organism evidence="11 12">
    <name type="scientific">Saccharomyces pastorianus</name>
    <name type="common">Lager yeast</name>
    <name type="synonym">Saccharomyces cerevisiae x Saccharomyces eubayanus</name>
    <dbReference type="NCBI Taxonomy" id="27292"/>
    <lineage>
        <taxon>Eukaryota</taxon>
        <taxon>Fungi</taxon>
        <taxon>Dikarya</taxon>
        <taxon>Ascomycota</taxon>
        <taxon>Saccharomycotina</taxon>
        <taxon>Saccharomycetes</taxon>
        <taxon>Saccharomycetales</taxon>
        <taxon>Saccharomycetaceae</taxon>
        <taxon>Saccharomyces</taxon>
    </lineage>
</organism>
<keyword evidence="6" id="KW-0833">Ubl conjugation pathway</keyword>
<protein>
    <recommendedName>
        <fullName evidence="1">Anaphase-promoting complex subunit 11</fullName>
    </recommendedName>
</protein>
<dbReference type="GO" id="GO:0097602">
    <property type="term" value="F:cullin family protein binding"/>
    <property type="evidence" value="ECO:0007669"/>
    <property type="project" value="InterPro"/>
</dbReference>
<evidence type="ECO:0000313" key="12">
    <source>
        <dbReference type="Proteomes" id="UP000501346"/>
    </source>
</evidence>
<evidence type="ECO:0000256" key="7">
    <source>
        <dbReference type="ARBA" id="ARBA00022833"/>
    </source>
</evidence>
<evidence type="ECO:0000256" key="3">
    <source>
        <dbReference type="ARBA" id="ARBA00022723"/>
    </source>
</evidence>
<evidence type="ECO:0000313" key="11">
    <source>
        <dbReference type="EMBL" id="QID78523.1"/>
    </source>
</evidence>
<dbReference type="GO" id="GO:0005680">
    <property type="term" value="C:anaphase-promoting complex"/>
    <property type="evidence" value="ECO:0007669"/>
    <property type="project" value="InterPro"/>
</dbReference>
<dbReference type="GO" id="GO:0016874">
    <property type="term" value="F:ligase activity"/>
    <property type="evidence" value="ECO:0007669"/>
    <property type="project" value="UniProtKB-KW"/>
</dbReference>
<dbReference type="InterPro" id="IPR001841">
    <property type="entry name" value="Znf_RING"/>
</dbReference>
<dbReference type="OrthoDB" id="1681166at2759"/>
<name>A0A6C1DPM1_SACPS</name>
<keyword evidence="5" id="KW-0498">Mitosis</keyword>
<gene>
    <name evidence="11" type="primary">APC11_1</name>
    <name evidence="11" type="ORF">GRS66_000731</name>
</gene>
<evidence type="ECO:0000256" key="2">
    <source>
        <dbReference type="ARBA" id="ARBA00022618"/>
    </source>
</evidence>
<keyword evidence="7" id="KW-0862">Zinc</keyword>
<dbReference type="SUPFAM" id="SSF57850">
    <property type="entry name" value="RING/U-box"/>
    <property type="match status" value="1"/>
</dbReference>
<dbReference type="InterPro" id="IPR051031">
    <property type="entry name" value="RING-box_E3_Ubiquitin_Ligase"/>
</dbReference>
<keyword evidence="12" id="KW-1185">Reference proteome</keyword>
<evidence type="ECO:0000256" key="9">
    <source>
        <dbReference type="PROSITE-ProRule" id="PRU00175"/>
    </source>
</evidence>
<dbReference type="FunFam" id="3.30.40.10:FF:000469">
    <property type="entry name" value="Anaphase-promoting complex subunit 11"/>
    <property type="match status" value="1"/>
</dbReference>
<dbReference type="Pfam" id="PF12861">
    <property type="entry name" value="zf-ANAPC11"/>
    <property type="match status" value="1"/>
</dbReference>
<evidence type="ECO:0000256" key="6">
    <source>
        <dbReference type="ARBA" id="ARBA00022786"/>
    </source>
</evidence>
<dbReference type="PROSITE" id="PS50089">
    <property type="entry name" value="ZF_RING_2"/>
    <property type="match status" value="1"/>
</dbReference>
<dbReference type="GO" id="GO:0051301">
    <property type="term" value="P:cell division"/>
    <property type="evidence" value="ECO:0007669"/>
    <property type="project" value="UniProtKB-KW"/>
</dbReference>
<dbReference type="GO" id="GO:0008270">
    <property type="term" value="F:zinc ion binding"/>
    <property type="evidence" value="ECO:0007669"/>
    <property type="project" value="UniProtKB-KW"/>
</dbReference>
<dbReference type="GO" id="GO:0061630">
    <property type="term" value="F:ubiquitin protein ligase activity"/>
    <property type="evidence" value="ECO:0007669"/>
    <property type="project" value="InterPro"/>
</dbReference>
<keyword evidence="3" id="KW-0479">Metal-binding</keyword>
<evidence type="ECO:0000256" key="8">
    <source>
        <dbReference type="ARBA" id="ARBA00023306"/>
    </source>
</evidence>
<evidence type="ECO:0000256" key="4">
    <source>
        <dbReference type="ARBA" id="ARBA00022771"/>
    </source>
</evidence>
<dbReference type="InterPro" id="IPR024991">
    <property type="entry name" value="RING-H2_APC11"/>
</dbReference>
<keyword evidence="2" id="KW-0132">Cell division</keyword>
<proteinExistence type="predicted"/>
<evidence type="ECO:0000259" key="10">
    <source>
        <dbReference type="PROSITE" id="PS50089"/>
    </source>
</evidence>